<feature type="region of interest" description="Disordered" evidence="1">
    <location>
        <begin position="499"/>
        <end position="522"/>
    </location>
</feature>
<reference evidence="2 3" key="1">
    <citation type="submission" date="2024-08" db="EMBL/GenBank/DDBJ databases">
        <authorList>
            <person name="Cucini C."/>
            <person name="Frati F."/>
        </authorList>
    </citation>
    <scope>NUCLEOTIDE SEQUENCE [LARGE SCALE GENOMIC DNA]</scope>
</reference>
<feature type="region of interest" description="Disordered" evidence="1">
    <location>
        <begin position="1"/>
        <end position="27"/>
    </location>
</feature>
<comment type="caution">
    <text evidence="2">The sequence shown here is derived from an EMBL/GenBank/DDBJ whole genome shotgun (WGS) entry which is preliminary data.</text>
</comment>
<keyword evidence="3" id="KW-1185">Reference proteome</keyword>
<sequence>MASGPPPSQPLQGNPNAEPAPVPPKPSQTQFLISAAFTIASNLNEFQKSWQSCGSNNVCRLEKSILFISIIFGVSKPLLMISDGLENLINYQWRKLKGEILIRKNSGWTTTMQFFAIYAMLEQSLSKGWAWIRYATDCLKKDRCENDDALVWITNMKIHYCGQSSNFGDEQLVECNTDTNRQNCKVVDDDGNSLDAGSATCVTFFNKLPLLFAGIIIWTLYFQLDNIVAFIGKLPFGNGKPGPGTPPNGAVTDGKKDENNANQQKAGDGQGQDKANPTGDIAKGPADGNSSASSPNPNPGSAHKDSVSKTGSKNSGQEKGSGDGPNNPGNTKGNESGTGGGKKNHPNVGNDNEDKSAEKSPPKTNKEKECERPEGKGESPSNRPPTQYLDVSCSLCPRQYSGCFPDPLPMCCGSCSNTDPKDEPNSSQNPTSKEPDSNASADSSTSKEPDPTASADSSTSSPSDTPPATPSTDTPFKNAVAINCRSIFSTQLPRNSNPCCSFTEQSEIKQTEQKHPDSDLDSSDEELLDLILSLGDEWEAEINLELKLCLDFNNVPHHHEDLSLYSLPLRPSRNSV</sequence>
<proteinExistence type="predicted"/>
<feature type="compositionally biased region" description="Low complexity" evidence="1">
    <location>
        <begin position="451"/>
        <end position="463"/>
    </location>
</feature>
<feature type="compositionally biased region" description="Basic and acidic residues" evidence="1">
    <location>
        <begin position="506"/>
        <end position="518"/>
    </location>
</feature>
<feature type="compositionally biased region" description="Polar residues" evidence="1">
    <location>
        <begin position="425"/>
        <end position="444"/>
    </location>
</feature>
<feature type="compositionally biased region" description="Polar residues" evidence="1">
    <location>
        <begin position="308"/>
        <end position="318"/>
    </location>
</feature>
<feature type="compositionally biased region" description="Low complexity" evidence="1">
    <location>
        <begin position="284"/>
        <end position="301"/>
    </location>
</feature>
<evidence type="ECO:0000256" key="1">
    <source>
        <dbReference type="SAM" id="MobiDB-lite"/>
    </source>
</evidence>
<dbReference type="Proteomes" id="UP001642540">
    <property type="component" value="Unassembled WGS sequence"/>
</dbReference>
<protein>
    <submittedName>
        <fullName evidence="2">Uncharacterized protein</fullName>
    </submittedName>
</protein>
<accession>A0ABP1R3N6</accession>
<feature type="region of interest" description="Disordered" evidence="1">
    <location>
        <begin position="239"/>
        <end position="390"/>
    </location>
</feature>
<dbReference type="EMBL" id="CAXLJM020000057">
    <property type="protein sequence ID" value="CAL8118543.1"/>
    <property type="molecule type" value="Genomic_DNA"/>
</dbReference>
<feature type="region of interest" description="Disordered" evidence="1">
    <location>
        <begin position="414"/>
        <end position="476"/>
    </location>
</feature>
<evidence type="ECO:0000313" key="3">
    <source>
        <dbReference type="Proteomes" id="UP001642540"/>
    </source>
</evidence>
<feature type="compositionally biased region" description="Basic and acidic residues" evidence="1">
    <location>
        <begin position="352"/>
        <end position="377"/>
    </location>
</feature>
<name>A0ABP1R3N6_9HEXA</name>
<evidence type="ECO:0000313" key="2">
    <source>
        <dbReference type="EMBL" id="CAL8118543.1"/>
    </source>
</evidence>
<feature type="compositionally biased region" description="Low complexity" evidence="1">
    <location>
        <begin position="260"/>
        <end position="275"/>
    </location>
</feature>
<organism evidence="2 3">
    <name type="scientific">Orchesella dallaii</name>
    <dbReference type="NCBI Taxonomy" id="48710"/>
    <lineage>
        <taxon>Eukaryota</taxon>
        <taxon>Metazoa</taxon>
        <taxon>Ecdysozoa</taxon>
        <taxon>Arthropoda</taxon>
        <taxon>Hexapoda</taxon>
        <taxon>Collembola</taxon>
        <taxon>Entomobryomorpha</taxon>
        <taxon>Entomobryoidea</taxon>
        <taxon>Orchesellidae</taxon>
        <taxon>Orchesellinae</taxon>
        <taxon>Orchesella</taxon>
    </lineage>
</organism>
<gene>
    <name evidence="2" type="ORF">ODALV1_LOCUS18180</name>
</gene>